<feature type="non-terminal residue" evidence="2">
    <location>
        <position position="1"/>
    </location>
</feature>
<keyword evidence="1" id="KW-1133">Transmembrane helix</keyword>
<evidence type="ECO:0000313" key="2">
    <source>
        <dbReference type="EMBL" id="HIT77138.1"/>
    </source>
</evidence>
<sequence length="46" mass="4808">ALERLLLPDRVAGLLRARSRGFDVALLTLMAIGIVIGAIVVPAAPQ</sequence>
<keyword evidence="1" id="KW-0472">Membrane</keyword>
<dbReference type="AlphaFoldDB" id="A0A9D1H0E7"/>
<reference evidence="2" key="2">
    <citation type="journal article" date="2021" name="PeerJ">
        <title>Extensive microbial diversity within the chicken gut microbiome revealed by metagenomics and culture.</title>
        <authorList>
            <person name="Gilroy R."/>
            <person name="Ravi A."/>
            <person name="Getino M."/>
            <person name="Pursley I."/>
            <person name="Horton D.L."/>
            <person name="Alikhan N.F."/>
            <person name="Baker D."/>
            <person name="Gharbi K."/>
            <person name="Hall N."/>
            <person name="Watson M."/>
            <person name="Adriaenssens E.M."/>
            <person name="Foster-Nyarko E."/>
            <person name="Jarju S."/>
            <person name="Secka A."/>
            <person name="Antonio M."/>
            <person name="Oren A."/>
            <person name="Chaudhuri R.R."/>
            <person name="La Ragione R."/>
            <person name="Hildebrand F."/>
            <person name="Pallen M.J."/>
        </authorList>
    </citation>
    <scope>NUCLEOTIDE SEQUENCE</scope>
    <source>
        <strain evidence="2">ChiGjej1B1-24693</strain>
    </source>
</reference>
<name>A0A9D1H0E7_9ACTN</name>
<dbReference type="EMBL" id="DVLP01000465">
    <property type="protein sequence ID" value="HIT77138.1"/>
    <property type="molecule type" value="Genomic_DNA"/>
</dbReference>
<keyword evidence="1" id="KW-0812">Transmembrane</keyword>
<protein>
    <submittedName>
        <fullName evidence="2">DUF3017 domain-containing protein</fullName>
    </submittedName>
</protein>
<evidence type="ECO:0000313" key="3">
    <source>
        <dbReference type="Proteomes" id="UP000886842"/>
    </source>
</evidence>
<proteinExistence type="predicted"/>
<reference evidence="2" key="1">
    <citation type="submission" date="2020-10" db="EMBL/GenBank/DDBJ databases">
        <authorList>
            <person name="Gilroy R."/>
        </authorList>
    </citation>
    <scope>NUCLEOTIDE SEQUENCE</scope>
    <source>
        <strain evidence="2">ChiGjej1B1-24693</strain>
    </source>
</reference>
<feature type="transmembrane region" description="Helical" evidence="1">
    <location>
        <begin position="21"/>
        <end position="44"/>
    </location>
</feature>
<accession>A0A9D1H0E7</accession>
<evidence type="ECO:0000256" key="1">
    <source>
        <dbReference type="SAM" id="Phobius"/>
    </source>
</evidence>
<dbReference type="Proteomes" id="UP000886842">
    <property type="component" value="Unassembled WGS sequence"/>
</dbReference>
<gene>
    <name evidence="2" type="ORF">IAA98_16285</name>
</gene>
<comment type="caution">
    <text evidence="2">The sequence shown here is derived from an EMBL/GenBank/DDBJ whole genome shotgun (WGS) entry which is preliminary data.</text>
</comment>
<dbReference type="Pfam" id="PF11222">
    <property type="entry name" value="DUF3017"/>
    <property type="match status" value="1"/>
</dbReference>
<organism evidence="2 3">
    <name type="scientific">Candidatus Avipropionibacterium avicola</name>
    <dbReference type="NCBI Taxonomy" id="2840701"/>
    <lineage>
        <taxon>Bacteria</taxon>
        <taxon>Bacillati</taxon>
        <taxon>Actinomycetota</taxon>
        <taxon>Actinomycetes</taxon>
        <taxon>Propionibacteriales</taxon>
        <taxon>Propionibacteriaceae</taxon>
        <taxon>Propionibacteriaceae incertae sedis</taxon>
        <taxon>Candidatus Avipropionibacterium</taxon>
    </lineage>
</organism>
<dbReference type="InterPro" id="IPR021385">
    <property type="entry name" value="DUF3017"/>
</dbReference>